<accession>A0A1G7T8S5</accession>
<organism evidence="2 3">
    <name type="scientific">Onishia taeanensis</name>
    <dbReference type="NCBI Taxonomy" id="284577"/>
    <lineage>
        <taxon>Bacteria</taxon>
        <taxon>Pseudomonadati</taxon>
        <taxon>Pseudomonadota</taxon>
        <taxon>Gammaproteobacteria</taxon>
        <taxon>Oceanospirillales</taxon>
        <taxon>Halomonadaceae</taxon>
        <taxon>Onishia</taxon>
    </lineage>
</organism>
<evidence type="ECO:0000313" key="2">
    <source>
        <dbReference type="EMBL" id="SDG31631.1"/>
    </source>
</evidence>
<keyword evidence="3" id="KW-1185">Reference proteome</keyword>
<dbReference type="STRING" id="284577.SAMN05216571_10978"/>
<dbReference type="EMBL" id="FNCI01000009">
    <property type="protein sequence ID" value="SDG31631.1"/>
    <property type="molecule type" value="Genomic_DNA"/>
</dbReference>
<proteinExistence type="predicted"/>
<keyword evidence="1" id="KW-1133">Transmembrane helix</keyword>
<dbReference type="AlphaFoldDB" id="A0A1G7T8S5"/>
<gene>
    <name evidence="2" type="ORF">SAMN05216571_10978</name>
</gene>
<sequence>MHPLDCTASAKAGFFPSPRGLQSPSPLLALVLAILLGWGLSAASLNPMLNHSQASLPTQAIQETIAKPAVAAVTVSGTANTAPSIKAWAGLGEAPRRTWPPRSERDVADLEGAGCTAECLKTLRQRLLDHHRQAAPVWVF</sequence>
<keyword evidence="1" id="KW-0472">Membrane</keyword>
<dbReference type="RefSeq" id="WP_092526517.1">
    <property type="nucleotide sequence ID" value="NZ_FNCI01000009.1"/>
</dbReference>
<evidence type="ECO:0000313" key="3">
    <source>
        <dbReference type="Proteomes" id="UP000198641"/>
    </source>
</evidence>
<name>A0A1G7T8S5_9GAMM</name>
<evidence type="ECO:0000256" key="1">
    <source>
        <dbReference type="SAM" id="Phobius"/>
    </source>
</evidence>
<reference evidence="2 3" key="1">
    <citation type="submission" date="2016-10" db="EMBL/GenBank/DDBJ databases">
        <authorList>
            <person name="de Groot N.N."/>
        </authorList>
    </citation>
    <scope>NUCLEOTIDE SEQUENCE [LARGE SCALE GENOMIC DNA]</scope>
    <source>
        <strain evidence="2 3">BH539</strain>
    </source>
</reference>
<protein>
    <submittedName>
        <fullName evidence="2">Uncharacterized protein</fullName>
    </submittedName>
</protein>
<dbReference type="OrthoDB" id="9855080at2"/>
<dbReference type="Proteomes" id="UP000198641">
    <property type="component" value="Unassembled WGS sequence"/>
</dbReference>
<keyword evidence="1" id="KW-0812">Transmembrane</keyword>
<feature type="transmembrane region" description="Helical" evidence="1">
    <location>
        <begin position="27"/>
        <end position="45"/>
    </location>
</feature>